<evidence type="ECO:0000256" key="4">
    <source>
        <dbReference type="SAM" id="MobiDB-lite"/>
    </source>
</evidence>
<keyword evidence="8" id="KW-1185">Reference proteome</keyword>
<feature type="compositionally biased region" description="Polar residues" evidence="4">
    <location>
        <begin position="379"/>
        <end position="406"/>
    </location>
</feature>
<keyword evidence="1" id="KW-0863">Zinc-finger</keyword>
<dbReference type="OrthoDB" id="7683467at2759"/>
<dbReference type="Pfam" id="PF07776">
    <property type="entry name" value="zf-AD"/>
    <property type="match status" value="1"/>
</dbReference>
<evidence type="ECO:0000313" key="7">
    <source>
        <dbReference type="EMBL" id="EFN60327.1"/>
    </source>
</evidence>
<dbReference type="PROSITE" id="PS51915">
    <property type="entry name" value="ZAD"/>
    <property type="match status" value="1"/>
</dbReference>
<feature type="compositionally biased region" description="Basic and acidic residues" evidence="4">
    <location>
        <begin position="826"/>
        <end position="847"/>
    </location>
</feature>
<dbReference type="SUPFAM" id="SSF57716">
    <property type="entry name" value="Glucocorticoid receptor-like (DNA-binding domain)"/>
    <property type="match status" value="1"/>
</dbReference>
<evidence type="ECO:0000259" key="5">
    <source>
        <dbReference type="PROSITE" id="PS50157"/>
    </source>
</evidence>
<dbReference type="GO" id="GO:0005634">
    <property type="term" value="C:nucleus"/>
    <property type="evidence" value="ECO:0007669"/>
    <property type="project" value="InterPro"/>
</dbReference>
<gene>
    <name evidence="7" type="ORF">EAG_04055</name>
</gene>
<dbReference type="OMA" id="ICHKCAY"/>
<feature type="region of interest" description="Disordered" evidence="4">
    <location>
        <begin position="684"/>
        <end position="735"/>
    </location>
</feature>
<evidence type="ECO:0000256" key="2">
    <source>
        <dbReference type="PROSITE-ProRule" id="PRU01263"/>
    </source>
</evidence>
<dbReference type="PROSITE" id="PS50157">
    <property type="entry name" value="ZINC_FINGER_C2H2_2"/>
    <property type="match status" value="1"/>
</dbReference>
<feature type="coiled-coil region" evidence="3">
    <location>
        <begin position="987"/>
        <end position="1021"/>
    </location>
</feature>
<feature type="region of interest" description="Disordered" evidence="4">
    <location>
        <begin position="343"/>
        <end position="500"/>
    </location>
</feature>
<dbReference type="InterPro" id="IPR012934">
    <property type="entry name" value="Znf_AD"/>
</dbReference>
<sequence length="1104" mass="126021">MPARYCFLCASDEGVFLDITTDNRETFVDQVEICLSSKVNESIKLSNKICYKCAYELDQCTKFVQKYKKSHKSSKSENNALMPCCCLCLEHVEINRIFDITKDNRAIFSPLQKIRKIFNEDLKEDRDKLICLPCRYNLDVLYDLRRIFQEALINLKALINEEIDYSNFPKVYTDVVNRKTTITTFPDITFYDLINSDSENSESMAHNKRVKNRKRQPNAKRNDAKPKIRKCDECHSIVPSGTDMYRFHRTRQTVCKNCWVTMDPSKDKLRRRSRQIESNLAETKLCAVFLTDVLDKKSSKNKKEHQIEKNENNKSYVSDDTSIEDRLFESSCSSLVSKSENNIINNNTKQGKKRQIDKNEDVESTPVKVTRLSKKRANTNETKVSSDVEQQSPMTRQGQYKRTITISDSDSDVSLLKSNEKSDRTKKTGLLSPSSRKPDRKKLRTILEGVTANVRSETTDESSTEDTNVKRTTKDASNARTNKEKNIRKRKRSSSISSTEITLEEFKSPKSITSPEVKKNCHTCDTCGKKFDTKLANVEHGLTHLMQASLKLERVTVSSIKMLKMNSEEDKISKETEEASTKTASIDKHIDDSFEEIAINVVDSDDEEIFSLPKKQKENDKEAEKEANSKDCNETDKLDAENVEESTKLCVEESTKIQSDEKIIEESEQSESIVVLKETVIERSKDIKETNTKNKNIRNKDTNNIGTKDKDRRTSMDRDIDASKDEDTNAQKDTSSISRFLNCNTLCTSVDVEKNNEDVTAENDTKVFTTEKDKDVTAENDTKISTTEKEKSNNEINDNKEHFHEETIHDNKVTRPSVSSINNTTKDNKNHSESCKSDLKNNSKDNESEIIEDTEMNQCDLTNKSGEENVNESEEKEKDVSSIIDETETLKNQIHLDDTVIVDENKVEETLEKQQDMTNEQNTELEIIIDVDKLNSATDTVKLDLLNGEKLNQAEDGDEDESDVVLITADSNNDIVQCAKITEETIIADSSQEKEKLEETIKNLEDLIENTTTTNNKCEERENSNLISNDSSMDAANMILKEVFDLAAAEVQKREDINNTKGLDDNEMETLENITREIRNSADMPSLDPINIMDIDDDNDITLN</sequence>
<proteinExistence type="predicted"/>
<feature type="binding site" evidence="2">
    <location>
        <position position="9"/>
    </location>
    <ligand>
        <name>Zn(2+)</name>
        <dbReference type="ChEBI" id="CHEBI:29105"/>
    </ligand>
</feature>
<dbReference type="InParanoid" id="E2B1X1"/>
<feature type="binding site" evidence="2">
    <location>
        <position position="50"/>
    </location>
    <ligand>
        <name>Zn(2+)</name>
        <dbReference type="ChEBI" id="CHEBI:29105"/>
    </ligand>
</feature>
<accession>E2B1X1</accession>
<feature type="region of interest" description="Disordered" evidence="4">
    <location>
        <begin position="202"/>
        <end position="225"/>
    </location>
</feature>
<dbReference type="Proteomes" id="UP000000311">
    <property type="component" value="Unassembled WGS sequence"/>
</dbReference>
<evidence type="ECO:0000256" key="3">
    <source>
        <dbReference type="SAM" id="Coils"/>
    </source>
</evidence>
<feature type="domain" description="ZAD" evidence="6">
    <location>
        <begin position="4"/>
        <end position="77"/>
    </location>
</feature>
<dbReference type="EMBL" id="GL444981">
    <property type="protein sequence ID" value="EFN60327.1"/>
    <property type="molecule type" value="Genomic_DNA"/>
</dbReference>
<protein>
    <submittedName>
        <fullName evidence="7">Uncharacterized protein</fullName>
    </submittedName>
</protein>
<dbReference type="KEGG" id="cfo:105258365"/>
<dbReference type="InterPro" id="IPR013087">
    <property type="entry name" value="Znf_C2H2_type"/>
</dbReference>
<feature type="binding site" evidence="2">
    <location>
        <position position="53"/>
    </location>
    <ligand>
        <name>Zn(2+)</name>
        <dbReference type="ChEBI" id="CHEBI:29105"/>
    </ligand>
</feature>
<keyword evidence="2" id="KW-0862">Zinc</keyword>
<feature type="region of interest" description="Disordered" evidence="4">
    <location>
        <begin position="297"/>
        <end position="318"/>
    </location>
</feature>
<keyword evidence="2" id="KW-0479">Metal-binding</keyword>
<feature type="compositionally biased region" description="Polar residues" evidence="4">
    <location>
        <begin position="814"/>
        <end position="825"/>
    </location>
</feature>
<feature type="region of interest" description="Disordered" evidence="4">
    <location>
        <begin position="611"/>
        <end position="646"/>
    </location>
</feature>
<evidence type="ECO:0000313" key="8">
    <source>
        <dbReference type="Proteomes" id="UP000000311"/>
    </source>
</evidence>
<feature type="binding site" evidence="2">
    <location>
        <position position="6"/>
    </location>
    <ligand>
        <name>Zn(2+)</name>
        <dbReference type="ChEBI" id="CHEBI:29105"/>
    </ligand>
</feature>
<reference evidence="7 8" key="1">
    <citation type="journal article" date="2010" name="Science">
        <title>Genomic comparison of the ants Camponotus floridanus and Harpegnathos saltator.</title>
        <authorList>
            <person name="Bonasio R."/>
            <person name="Zhang G."/>
            <person name="Ye C."/>
            <person name="Mutti N.S."/>
            <person name="Fang X."/>
            <person name="Qin N."/>
            <person name="Donahue G."/>
            <person name="Yang P."/>
            <person name="Li Q."/>
            <person name="Li C."/>
            <person name="Zhang P."/>
            <person name="Huang Z."/>
            <person name="Berger S.L."/>
            <person name="Reinberg D."/>
            <person name="Wang J."/>
            <person name="Liebig J."/>
        </authorList>
    </citation>
    <scope>NUCLEOTIDE SEQUENCE [LARGE SCALE GENOMIC DNA]</scope>
    <source>
        <strain evidence="8">C129</strain>
    </source>
</reference>
<dbReference type="SMART" id="SM00868">
    <property type="entry name" value="zf-AD"/>
    <property type="match status" value="2"/>
</dbReference>
<organism evidence="8">
    <name type="scientific">Camponotus floridanus</name>
    <name type="common">Florida carpenter ant</name>
    <dbReference type="NCBI Taxonomy" id="104421"/>
    <lineage>
        <taxon>Eukaryota</taxon>
        <taxon>Metazoa</taxon>
        <taxon>Ecdysozoa</taxon>
        <taxon>Arthropoda</taxon>
        <taxon>Hexapoda</taxon>
        <taxon>Insecta</taxon>
        <taxon>Pterygota</taxon>
        <taxon>Neoptera</taxon>
        <taxon>Endopterygota</taxon>
        <taxon>Hymenoptera</taxon>
        <taxon>Apocrita</taxon>
        <taxon>Aculeata</taxon>
        <taxon>Formicoidea</taxon>
        <taxon>Formicidae</taxon>
        <taxon>Formicinae</taxon>
        <taxon>Camponotus</taxon>
    </lineage>
</organism>
<dbReference type="Gene3D" id="3.40.1800.20">
    <property type="match status" value="1"/>
</dbReference>
<evidence type="ECO:0000256" key="1">
    <source>
        <dbReference type="PROSITE-ProRule" id="PRU00042"/>
    </source>
</evidence>
<feature type="compositionally biased region" description="Basic and acidic residues" evidence="4">
    <location>
        <begin position="707"/>
        <end position="730"/>
    </location>
</feature>
<dbReference type="GO" id="GO:0008270">
    <property type="term" value="F:zinc ion binding"/>
    <property type="evidence" value="ECO:0007669"/>
    <property type="project" value="UniProtKB-UniRule"/>
</dbReference>
<feature type="compositionally biased region" description="Basic and acidic residues" evidence="4">
    <location>
        <begin position="615"/>
        <end position="646"/>
    </location>
</feature>
<dbReference type="STRING" id="104421.E2B1X1"/>
<dbReference type="AlphaFoldDB" id="E2B1X1"/>
<feature type="compositionally biased region" description="Basic residues" evidence="4">
    <location>
        <begin position="206"/>
        <end position="218"/>
    </location>
</feature>
<keyword evidence="3" id="KW-0175">Coiled coil</keyword>
<feature type="domain" description="C2H2-type" evidence="5">
    <location>
        <begin position="522"/>
        <end position="549"/>
    </location>
</feature>
<name>E2B1X1_CAMFO</name>
<feature type="region of interest" description="Disordered" evidence="4">
    <location>
        <begin position="771"/>
        <end position="881"/>
    </location>
</feature>
<feature type="compositionally biased region" description="Basic and acidic residues" evidence="4">
    <location>
        <begin position="771"/>
        <end position="813"/>
    </location>
</feature>
<evidence type="ECO:0000259" key="6">
    <source>
        <dbReference type="PROSITE" id="PS51915"/>
    </source>
</evidence>
<dbReference type="PROSITE" id="PS00028">
    <property type="entry name" value="ZINC_FINGER_C2H2_1"/>
    <property type="match status" value="1"/>
</dbReference>